<dbReference type="EMBL" id="JACXVP010000011">
    <property type="protein sequence ID" value="KAG5575858.1"/>
    <property type="molecule type" value="Genomic_DNA"/>
</dbReference>
<protein>
    <submittedName>
        <fullName evidence="1">Uncharacterized protein</fullName>
    </submittedName>
</protein>
<organism evidence="1 2">
    <name type="scientific">Solanum commersonii</name>
    <name type="common">Commerson's wild potato</name>
    <name type="synonym">Commerson's nightshade</name>
    <dbReference type="NCBI Taxonomy" id="4109"/>
    <lineage>
        <taxon>Eukaryota</taxon>
        <taxon>Viridiplantae</taxon>
        <taxon>Streptophyta</taxon>
        <taxon>Embryophyta</taxon>
        <taxon>Tracheophyta</taxon>
        <taxon>Spermatophyta</taxon>
        <taxon>Magnoliopsida</taxon>
        <taxon>eudicotyledons</taxon>
        <taxon>Gunneridae</taxon>
        <taxon>Pentapetalae</taxon>
        <taxon>asterids</taxon>
        <taxon>lamiids</taxon>
        <taxon>Solanales</taxon>
        <taxon>Solanaceae</taxon>
        <taxon>Solanoideae</taxon>
        <taxon>Solaneae</taxon>
        <taxon>Solanum</taxon>
    </lineage>
</organism>
<gene>
    <name evidence="1" type="ORF">H5410_055992</name>
</gene>
<name>A0A9J5WJZ6_SOLCO</name>
<accession>A0A9J5WJZ6</accession>
<sequence length="246" mass="28172">MLNNTGYMCKAHTLKLVLSKYGVNSSQSLNKGVIPIETPHPRNKINLTKIQDLSNESSPDPKWSTSMINPVSTNFRSLFANDDSSEPIWRDMNVLHVVEANGPVESWNPRQVTVKTLLTGYKVSRIANNAKIKFQALANKKIEANQKYEFDLFEMMNIERSNLVRLSIAQNTIFRPYNLQNNCNHENHKGGQVILGSLQEKRLQVTFKKHNFPNIKRDFLPPTRSAHHFSYMEIQVSTMAVEIDMN</sequence>
<evidence type="ECO:0000313" key="2">
    <source>
        <dbReference type="Proteomes" id="UP000824120"/>
    </source>
</evidence>
<reference evidence="1 2" key="1">
    <citation type="submission" date="2020-09" db="EMBL/GenBank/DDBJ databases">
        <title>De no assembly of potato wild relative species, Solanum commersonii.</title>
        <authorList>
            <person name="Cho K."/>
        </authorList>
    </citation>
    <scope>NUCLEOTIDE SEQUENCE [LARGE SCALE GENOMIC DNA]</scope>
    <source>
        <strain evidence="1">LZ3.2</strain>
        <tissue evidence="1">Leaf</tissue>
    </source>
</reference>
<comment type="caution">
    <text evidence="1">The sequence shown here is derived from an EMBL/GenBank/DDBJ whole genome shotgun (WGS) entry which is preliminary data.</text>
</comment>
<evidence type="ECO:0000313" key="1">
    <source>
        <dbReference type="EMBL" id="KAG5575858.1"/>
    </source>
</evidence>
<dbReference type="AlphaFoldDB" id="A0A9J5WJZ6"/>
<dbReference type="Proteomes" id="UP000824120">
    <property type="component" value="Chromosome 11"/>
</dbReference>
<proteinExistence type="predicted"/>
<keyword evidence="2" id="KW-1185">Reference proteome</keyword>